<dbReference type="Pfam" id="PF01094">
    <property type="entry name" value="ANF_receptor"/>
    <property type="match status" value="3"/>
</dbReference>
<evidence type="ECO:0000256" key="7">
    <source>
        <dbReference type="SAM" id="MobiDB-lite"/>
    </source>
</evidence>
<feature type="domain" description="Receptor ligand binding region" evidence="9">
    <location>
        <begin position="365"/>
        <end position="577"/>
    </location>
</feature>
<evidence type="ECO:0000313" key="11">
    <source>
        <dbReference type="Proteomes" id="UP000593567"/>
    </source>
</evidence>
<keyword evidence="4 8" id="KW-0472">Membrane</keyword>
<feature type="region of interest" description="Disordered" evidence="7">
    <location>
        <begin position="921"/>
        <end position="957"/>
    </location>
</feature>
<accession>A0A7J7J595</accession>
<comment type="subcellular location">
    <subcellularLocation>
        <location evidence="1">Membrane</location>
        <topology evidence="1">Multi-pass membrane protein</topology>
    </subcellularLocation>
</comment>
<keyword evidence="5" id="KW-0675">Receptor</keyword>
<keyword evidence="2 8" id="KW-0812">Transmembrane</keyword>
<protein>
    <recommendedName>
        <fullName evidence="9">Receptor ligand binding region domain-containing protein</fullName>
    </recommendedName>
</protein>
<dbReference type="AlphaFoldDB" id="A0A7J7J595"/>
<dbReference type="InterPro" id="IPR028082">
    <property type="entry name" value="Peripla_BP_I"/>
</dbReference>
<organism evidence="10 11">
    <name type="scientific">Bugula neritina</name>
    <name type="common">Brown bryozoan</name>
    <name type="synonym">Sertularia neritina</name>
    <dbReference type="NCBI Taxonomy" id="10212"/>
    <lineage>
        <taxon>Eukaryota</taxon>
        <taxon>Metazoa</taxon>
        <taxon>Spiralia</taxon>
        <taxon>Lophotrochozoa</taxon>
        <taxon>Bryozoa</taxon>
        <taxon>Gymnolaemata</taxon>
        <taxon>Cheilostomatida</taxon>
        <taxon>Flustrina</taxon>
        <taxon>Buguloidea</taxon>
        <taxon>Bugulidae</taxon>
        <taxon>Bugula</taxon>
    </lineage>
</organism>
<name>A0A7J7J595_BUGNE</name>
<evidence type="ECO:0000256" key="4">
    <source>
        <dbReference type="ARBA" id="ARBA00023136"/>
    </source>
</evidence>
<evidence type="ECO:0000256" key="1">
    <source>
        <dbReference type="ARBA" id="ARBA00004141"/>
    </source>
</evidence>
<dbReference type="PRINTS" id="PR00248">
    <property type="entry name" value="GPCRMGR"/>
</dbReference>
<reference evidence="10" key="1">
    <citation type="submission" date="2020-06" db="EMBL/GenBank/DDBJ databases">
        <title>Draft genome of Bugula neritina, a colonial animal packing powerful symbionts and potential medicines.</title>
        <authorList>
            <person name="Rayko M."/>
        </authorList>
    </citation>
    <scope>NUCLEOTIDE SEQUENCE [LARGE SCALE GENOMIC DNA]</scope>
    <source>
        <strain evidence="10">Kwan_BN1</strain>
    </source>
</reference>
<evidence type="ECO:0000256" key="2">
    <source>
        <dbReference type="ARBA" id="ARBA00022692"/>
    </source>
</evidence>
<gene>
    <name evidence="10" type="ORF">EB796_020419</name>
</gene>
<dbReference type="PANTHER" id="PTHR24060">
    <property type="entry name" value="METABOTROPIC GLUTAMATE RECEPTOR"/>
    <property type="match status" value="1"/>
</dbReference>
<dbReference type="SUPFAM" id="SSF53822">
    <property type="entry name" value="Periplasmic binding protein-like I"/>
    <property type="match status" value="3"/>
</dbReference>
<evidence type="ECO:0000259" key="9">
    <source>
        <dbReference type="Pfam" id="PF01094"/>
    </source>
</evidence>
<dbReference type="InterPro" id="IPR000337">
    <property type="entry name" value="GPCR_3"/>
</dbReference>
<dbReference type="OrthoDB" id="425344at2759"/>
<dbReference type="InterPro" id="IPR001828">
    <property type="entry name" value="ANF_lig-bd_rcpt"/>
</dbReference>
<sequence>MINIVGSVFFISAHLSNYALFLLGVIDSVGLRNIHEVLRSTKIPYISFEEFLDTTIYDDNLYYTSTLLKWRAKAIAELAVKLNWDYATVAYGSTTSGRALRQLLEDELREKRVCVDSYIEFPQDATGSQLLRNVTRSGKPRGVIILSAPYSELNPTYTTGSSLSRIVSPELPEKEGFEFLDDTHDSIHIVKQYQLNSSAGANVFQTLAAVRLLAASVQEVVNSECSGRIAVCPNLEVEELQKLTNEKVKSISITLDYNNKTFGLRFMKNVLQIQPEVPLYQLAEGATYSSASGWSMVDSVVEMNTDMWCTSESCRVKCSQQLPVPDYIYLPGDFIIVVTMPVHDSFNEYPDLWSCQKFNAEASLRAEAATFARTRLNELFEDEGLNLGLLILDTCFNTALTQKLLTDVLNGTTEYCNEEHCLDRSKIIGLVGDYSSHISVTEQRLMIPANIIQVAYGAATWQLDDKTEFTHFLRTHPSTTRITANLIKLLKNLNSAGRTDITSVVLMNTDSLYGETTAELVRSHLNKYNYCIIESFQLSYLGEETISTYDSIWSTLQSHKKKSFVIIYSGEEKVNKFQSHLLRIRASSLASNLWTVMMYETKRSCKVRGSFTSSAVNTCPTNEAYIMEGAETNVEIYALYTLKSIYSLVYGFMNYADRECEGQSVKTCSKLLDRTLYSSQELKYNIGRVRIPQNDSSSETGGDAGLSPFDANLDGNSGYQVFSQQLIPGTSNYRYVLVYEFDFANSISIPNQSNVPMFYKTDASGSLEIIQDVLVSRSCDLHCASLCPGQEKSDLSSTAVPTKANQQTIAIAICLGTVILLLVIAVILLVIKNKDEATYSLPYNGKRSNDWLTGNSGRQAVDEITLKPLPPNPLHRTDQALERINKAPTQATVTTTSAIVTADTDGDSELLDSGYYIIPNNSAPSHSEEAKPVPVPRTITPHLSKDQKQPIDESSQENSDFQIIFITGEDADCLANQNGPASTKVEIIKETLNSINSEQSLNFVKLNWDYATVAYGSTTSGRALRQLLENELREKRVCVDSYIEFLQDATGSQLIRNVTGSDKPRGVIILSTPSEFVTMPVHDRPTNPGHLLHTALTQKLLTDVLNGTTEYCNGEQCLDRSKIIGLVGDYSSHISVTEQRLMIPANIIQISYGAATWQLDDKTEFTHFLRTHPSATRITAILIKLLNNLNSAGRTDINSVVLMNTDSLYGKTTAELVRSHLNKSNYCIIESFQLSYLGEETTARTIWVHSAVLR</sequence>
<dbReference type="InterPro" id="IPR050726">
    <property type="entry name" value="mGluR"/>
</dbReference>
<evidence type="ECO:0000256" key="6">
    <source>
        <dbReference type="ARBA" id="ARBA00023180"/>
    </source>
</evidence>
<keyword evidence="3 8" id="KW-1133">Transmembrane helix</keyword>
<evidence type="ECO:0000256" key="5">
    <source>
        <dbReference type="ARBA" id="ARBA00023170"/>
    </source>
</evidence>
<evidence type="ECO:0000313" key="10">
    <source>
        <dbReference type="EMBL" id="KAF6021273.1"/>
    </source>
</evidence>
<feature type="domain" description="Receptor ligand binding region" evidence="9">
    <location>
        <begin position="31"/>
        <end position="147"/>
    </location>
</feature>
<dbReference type="GO" id="GO:0016020">
    <property type="term" value="C:membrane"/>
    <property type="evidence" value="ECO:0007669"/>
    <property type="project" value="UniProtKB-SubCell"/>
</dbReference>
<proteinExistence type="predicted"/>
<feature type="transmembrane region" description="Helical" evidence="8">
    <location>
        <begin position="809"/>
        <end position="831"/>
    </location>
</feature>
<feature type="domain" description="Receptor ligand binding region" evidence="9">
    <location>
        <begin position="1122"/>
        <end position="1232"/>
    </location>
</feature>
<keyword evidence="11" id="KW-1185">Reference proteome</keyword>
<dbReference type="Proteomes" id="UP000593567">
    <property type="component" value="Unassembled WGS sequence"/>
</dbReference>
<evidence type="ECO:0000256" key="8">
    <source>
        <dbReference type="SAM" id="Phobius"/>
    </source>
</evidence>
<dbReference type="GO" id="GO:0004930">
    <property type="term" value="F:G protein-coupled receptor activity"/>
    <property type="evidence" value="ECO:0007669"/>
    <property type="project" value="InterPro"/>
</dbReference>
<dbReference type="EMBL" id="VXIV02003078">
    <property type="protein sequence ID" value="KAF6021273.1"/>
    <property type="molecule type" value="Genomic_DNA"/>
</dbReference>
<comment type="caution">
    <text evidence="10">The sequence shown here is derived from an EMBL/GenBank/DDBJ whole genome shotgun (WGS) entry which is preliminary data.</text>
</comment>
<evidence type="ECO:0000256" key="3">
    <source>
        <dbReference type="ARBA" id="ARBA00022989"/>
    </source>
</evidence>
<dbReference type="Gene3D" id="3.40.50.2300">
    <property type="match status" value="4"/>
</dbReference>
<keyword evidence="6" id="KW-0325">Glycoprotein</keyword>